<gene>
    <name evidence="1" type="ORF">N657DRAFT_238692</name>
</gene>
<evidence type="ECO:0000313" key="2">
    <source>
        <dbReference type="Proteomes" id="UP001302602"/>
    </source>
</evidence>
<sequence length="158" mass="17143">MAQGSPPLPRLLLDNPCPLETQLLPTWCSVSIFLPPHLFFPSGSSSSHAPVDCRCPVTPPESSTRLALTRSRVLPMLFNQILPLRAGAPQPCLLLSPYLRRGRLLLTPGAVGPCARAPVPGQDSGRDAQHLFSPQLLRAGTRLEMATPFLARQKPQIL</sequence>
<name>A0AAN6TT42_9PEZI</name>
<proteinExistence type="predicted"/>
<accession>A0AAN6TT42</accession>
<dbReference type="Proteomes" id="UP001302602">
    <property type="component" value="Unassembled WGS sequence"/>
</dbReference>
<comment type="caution">
    <text evidence="1">The sequence shown here is derived from an EMBL/GenBank/DDBJ whole genome shotgun (WGS) entry which is preliminary data.</text>
</comment>
<keyword evidence="2" id="KW-1185">Reference proteome</keyword>
<dbReference type="GeneID" id="87823135"/>
<reference evidence="1" key="2">
    <citation type="submission" date="2023-05" db="EMBL/GenBank/DDBJ databases">
        <authorList>
            <consortium name="Lawrence Berkeley National Laboratory"/>
            <person name="Steindorff A."/>
            <person name="Hensen N."/>
            <person name="Bonometti L."/>
            <person name="Westerberg I."/>
            <person name="Brannstrom I.O."/>
            <person name="Guillou S."/>
            <person name="Cros-Aarteil S."/>
            <person name="Calhoun S."/>
            <person name="Haridas S."/>
            <person name="Kuo A."/>
            <person name="Mondo S."/>
            <person name="Pangilinan J."/>
            <person name="Riley R."/>
            <person name="Labutti K."/>
            <person name="Andreopoulos B."/>
            <person name="Lipzen A."/>
            <person name="Chen C."/>
            <person name="Yanf M."/>
            <person name="Daum C."/>
            <person name="Ng V."/>
            <person name="Clum A."/>
            <person name="Ohm R."/>
            <person name="Martin F."/>
            <person name="Silar P."/>
            <person name="Natvig D."/>
            <person name="Lalanne C."/>
            <person name="Gautier V."/>
            <person name="Ament-Velasquez S.L."/>
            <person name="Kruys A."/>
            <person name="Hutchinson M.I."/>
            <person name="Powell A.J."/>
            <person name="Barry K."/>
            <person name="Miller A.N."/>
            <person name="Grigoriev I.V."/>
            <person name="Debuchy R."/>
            <person name="Gladieux P."/>
            <person name="Thoren M.H."/>
            <person name="Johannesson H."/>
        </authorList>
    </citation>
    <scope>NUCLEOTIDE SEQUENCE</scope>
    <source>
        <strain evidence="1">CBS 731.68</strain>
    </source>
</reference>
<protein>
    <submittedName>
        <fullName evidence="1">Uncharacterized protein</fullName>
    </submittedName>
</protein>
<dbReference type="EMBL" id="MU853242">
    <property type="protein sequence ID" value="KAK4119969.1"/>
    <property type="molecule type" value="Genomic_DNA"/>
</dbReference>
<dbReference type="RefSeq" id="XP_062643742.1">
    <property type="nucleotide sequence ID" value="XM_062786369.1"/>
</dbReference>
<organism evidence="1 2">
    <name type="scientific">Parathielavia appendiculata</name>
    <dbReference type="NCBI Taxonomy" id="2587402"/>
    <lineage>
        <taxon>Eukaryota</taxon>
        <taxon>Fungi</taxon>
        <taxon>Dikarya</taxon>
        <taxon>Ascomycota</taxon>
        <taxon>Pezizomycotina</taxon>
        <taxon>Sordariomycetes</taxon>
        <taxon>Sordariomycetidae</taxon>
        <taxon>Sordariales</taxon>
        <taxon>Chaetomiaceae</taxon>
        <taxon>Parathielavia</taxon>
    </lineage>
</organism>
<reference evidence="1" key="1">
    <citation type="journal article" date="2023" name="Mol. Phylogenet. Evol.">
        <title>Genome-scale phylogeny and comparative genomics of the fungal order Sordariales.</title>
        <authorList>
            <person name="Hensen N."/>
            <person name="Bonometti L."/>
            <person name="Westerberg I."/>
            <person name="Brannstrom I.O."/>
            <person name="Guillou S."/>
            <person name="Cros-Aarteil S."/>
            <person name="Calhoun S."/>
            <person name="Haridas S."/>
            <person name="Kuo A."/>
            <person name="Mondo S."/>
            <person name="Pangilinan J."/>
            <person name="Riley R."/>
            <person name="LaButti K."/>
            <person name="Andreopoulos B."/>
            <person name="Lipzen A."/>
            <person name="Chen C."/>
            <person name="Yan M."/>
            <person name="Daum C."/>
            <person name="Ng V."/>
            <person name="Clum A."/>
            <person name="Steindorff A."/>
            <person name="Ohm R.A."/>
            <person name="Martin F."/>
            <person name="Silar P."/>
            <person name="Natvig D.O."/>
            <person name="Lalanne C."/>
            <person name="Gautier V."/>
            <person name="Ament-Velasquez S.L."/>
            <person name="Kruys A."/>
            <person name="Hutchinson M.I."/>
            <person name="Powell A.J."/>
            <person name="Barry K."/>
            <person name="Miller A.N."/>
            <person name="Grigoriev I.V."/>
            <person name="Debuchy R."/>
            <person name="Gladieux P."/>
            <person name="Hiltunen Thoren M."/>
            <person name="Johannesson H."/>
        </authorList>
    </citation>
    <scope>NUCLEOTIDE SEQUENCE</scope>
    <source>
        <strain evidence="1">CBS 731.68</strain>
    </source>
</reference>
<evidence type="ECO:0000313" key="1">
    <source>
        <dbReference type="EMBL" id="KAK4119969.1"/>
    </source>
</evidence>
<dbReference type="AlphaFoldDB" id="A0AAN6TT42"/>